<keyword evidence="6" id="KW-0653">Protein transport</keyword>
<evidence type="ECO:0000256" key="5">
    <source>
        <dbReference type="ARBA" id="ARBA00023136"/>
    </source>
</evidence>
<keyword evidence="6" id="KW-0813">Transport</keyword>
<comment type="caution">
    <text evidence="9">The sequence shown here is derived from an EMBL/GenBank/DDBJ whole genome shotgun (WGS) entry which is preliminary data.</text>
</comment>
<dbReference type="PANTHER" id="PTHR30625">
    <property type="entry name" value="PROTEIN TOLQ"/>
    <property type="match status" value="1"/>
</dbReference>
<protein>
    <submittedName>
        <fullName evidence="9">MotA/TolQ/ExbB proton channel family protein</fullName>
    </submittedName>
</protein>
<dbReference type="RefSeq" id="WP_219937587.1">
    <property type="nucleotide sequence ID" value="NZ_JAGFNY010000015.1"/>
</dbReference>
<feature type="transmembrane region" description="Helical" evidence="7">
    <location>
        <begin position="103"/>
        <end position="125"/>
    </location>
</feature>
<dbReference type="InterPro" id="IPR050790">
    <property type="entry name" value="ExbB/TolQ_transport"/>
</dbReference>
<feature type="domain" description="MotA/TolQ/ExbB proton channel" evidence="8">
    <location>
        <begin position="69"/>
        <end position="177"/>
    </location>
</feature>
<evidence type="ECO:0000256" key="1">
    <source>
        <dbReference type="ARBA" id="ARBA00004651"/>
    </source>
</evidence>
<evidence type="ECO:0000259" key="8">
    <source>
        <dbReference type="Pfam" id="PF01618"/>
    </source>
</evidence>
<sequence length="204" mass="23075">MDMLSFYEYAGPCGIVILSLAVVSVFLSIRSYIYTSLVWSEFKRDYVKKDESTLCLKDYQGHNPFLNIIKAMVSTHQNHTDDLRAEVMYLFGRNFKTIMNSLTVLKMISVISPLLGLLGTVLGMLTIFEEISHLSASDPKVLASGIYQALVTTVLGLIVAIPVLVVFYLLSLRMKIFLSESIEYTYQAVSTFNRIREHKHETSV</sequence>
<keyword evidence="2" id="KW-1003">Cell membrane</keyword>
<evidence type="ECO:0000256" key="2">
    <source>
        <dbReference type="ARBA" id="ARBA00022475"/>
    </source>
</evidence>
<evidence type="ECO:0000256" key="3">
    <source>
        <dbReference type="ARBA" id="ARBA00022692"/>
    </source>
</evidence>
<evidence type="ECO:0000256" key="7">
    <source>
        <dbReference type="SAM" id="Phobius"/>
    </source>
</evidence>
<keyword evidence="10" id="KW-1185">Reference proteome</keyword>
<comment type="subcellular location">
    <subcellularLocation>
        <location evidence="1">Cell membrane</location>
        <topology evidence="1">Multi-pass membrane protein</topology>
    </subcellularLocation>
    <subcellularLocation>
        <location evidence="6">Membrane</location>
        <topology evidence="6">Multi-pass membrane protein</topology>
    </subcellularLocation>
</comment>
<reference evidence="9 10" key="1">
    <citation type="submission" date="2021-03" db="EMBL/GenBank/DDBJ databases">
        <title>Succinivibrio sp. nov. isolated from feces of cow.</title>
        <authorList>
            <person name="Choi J.-Y."/>
        </authorList>
    </citation>
    <scope>NUCLEOTIDE SEQUENCE [LARGE SCALE GENOMIC DNA]</scope>
    <source>
        <strain evidence="9 10">AGMB01872</strain>
    </source>
</reference>
<name>A0ABS7DGN0_9GAMM</name>
<keyword evidence="5 7" id="KW-0472">Membrane</keyword>
<evidence type="ECO:0000256" key="6">
    <source>
        <dbReference type="RuleBase" id="RU004057"/>
    </source>
</evidence>
<keyword evidence="3 7" id="KW-0812">Transmembrane</keyword>
<dbReference type="EMBL" id="JAGFNY010000015">
    <property type="protein sequence ID" value="MBW7570368.1"/>
    <property type="molecule type" value="Genomic_DNA"/>
</dbReference>
<evidence type="ECO:0000256" key="4">
    <source>
        <dbReference type="ARBA" id="ARBA00022989"/>
    </source>
</evidence>
<gene>
    <name evidence="9" type="ORF">J5V48_05605</name>
</gene>
<proteinExistence type="inferred from homology"/>
<dbReference type="Proteomes" id="UP000731465">
    <property type="component" value="Unassembled WGS sequence"/>
</dbReference>
<comment type="similarity">
    <text evidence="6">Belongs to the exbB/tolQ family.</text>
</comment>
<accession>A0ABS7DGN0</accession>
<dbReference type="Pfam" id="PF01618">
    <property type="entry name" value="MotA_ExbB"/>
    <property type="match status" value="1"/>
</dbReference>
<organism evidence="9 10">
    <name type="scientific">Succinivibrio faecicola</name>
    <dbReference type="NCBI Taxonomy" id="2820300"/>
    <lineage>
        <taxon>Bacteria</taxon>
        <taxon>Pseudomonadati</taxon>
        <taxon>Pseudomonadota</taxon>
        <taxon>Gammaproteobacteria</taxon>
        <taxon>Aeromonadales</taxon>
        <taxon>Succinivibrionaceae</taxon>
        <taxon>Succinivibrio</taxon>
    </lineage>
</organism>
<keyword evidence="4 7" id="KW-1133">Transmembrane helix</keyword>
<feature type="transmembrane region" description="Helical" evidence="7">
    <location>
        <begin position="145"/>
        <end position="170"/>
    </location>
</feature>
<dbReference type="PANTHER" id="PTHR30625:SF11">
    <property type="entry name" value="MOTA_TOLQ_EXBB PROTON CHANNEL DOMAIN-CONTAINING PROTEIN"/>
    <property type="match status" value="1"/>
</dbReference>
<evidence type="ECO:0000313" key="10">
    <source>
        <dbReference type="Proteomes" id="UP000731465"/>
    </source>
</evidence>
<dbReference type="InterPro" id="IPR002898">
    <property type="entry name" value="MotA_ExbB_proton_chnl"/>
</dbReference>
<evidence type="ECO:0000313" key="9">
    <source>
        <dbReference type="EMBL" id="MBW7570368.1"/>
    </source>
</evidence>
<feature type="transmembrane region" description="Helical" evidence="7">
    <location>
        <begin position="6"/>
        <end position="27"/>
    </location>
</feature>